<feature type="compositionally biased region" description="Polar residues" evidence="1">
    <location>
        <begin position="275"/>
        <end position="289"/>
    </location>
</feature>
<evidence type="ECO:0000313" key="3">
    <source>
        <dbReference type="Proteomes" id="UP000076722"/>
    </source>
</evidence>
<accession>A0A164QP81</accession>
<protein>
    <submittedName>
        <fullName evidence="2">Uncharacterized protein</fullName>
    </submittedName>
</protein>
<feature type="compositionally biased region" description="Polar residues" evidence="1">
    <location>
        <begin position="11"/>
        <end position="21"/>
    </location>
</feature>
<dbReference type="EMBL" id="KV419425">
    <property type="protein sequence ID" value="KZS89836.1"/>
    <property type="molecule type" value="Genomic_DNA"/>
</dbReference>
<proteinExistence type="predicted"/>
<feature type="compositionally biased region" description="Polar residues" evidence="1">
    <location>
        <begin position="237"/>
        <end position="246"/>
    </location>
</feature>
<dbReference type="PANTHER" id="PTHR35711:SF1">
    <property type="entry name" value="ECTODERMAL, ISOFORM F"/>
    <property type="match status" value="1"/>
</dbReference>
<feature type="compositionally biased region" description="Polar residues" evidence="1">
    <location>
        <begin position="347"/>
        <end position="360"/>
    </location>
</feature>
<feature type="compositionally biased region" description="Basic and acidic residues" evidence="1">
    <location>
        <begin position="85"/>
        <end position="99"/>
    </location>
</feature>
<evidence type="ECO:0000256" key="1">
    <source>
        <dbReference type="SAM" id="MobiDB-lite"/>
    </source>
</evidence>
<dbReference type="PANTHER" id="PTHR35711">
    <property type="entry name" value="EXPRESSED PROTEIN"/>
    <property type="match status" value="1"/>
</dbReference>
<feature type="compositionally biased region" description="Acidic residues" evidence="1">
    <location>
        <begin position="633"/>
        <end position="649"/>
    </location>
</feature>
<feature type="compositionally biased region" description="Basic and acidic residues" evidence="1">
    <location>
        <begin position="51"/>
        <end position="63"/>
    </location>
</feature>
<feature type="compositionally biased region" description="Basic and acidic residues" evidence="1">
    <location>
        <begin position="112"/>
        <end position="135"/>
    </location>
</feature>
<feature type="compositionally biased region" description="Low complexity" evidence="1">
    <location>
        <begin position="471"/>
        <end position="484"/>
    </location>
</feature>
<feature type="compositionally biased region" description="Polar residues" evidence="1">
    <location>
        <begin position="253"/>
        <end position="264"/>
    </location>
</feature>
<organism evidence="2 3">
    <name type="scientific">Sistotremastrum niveocremeum HHB9708</name>
    <dbReference type="NCBI Taxonomy" id="1314777"/>
    <lineage>
        <taxon>Eukaryota</taxon>
        <taxon>Fungi</taxon>
        <taxon>Dikarya</taxon>
        <taxon>Basidiomycota</taxon>
        <taxon>Agaricomycotina</taxon>
        <taxon>Agaricomycetes</taxon>
        <taxon>Sistotremastrales</taxon>
        <taxon>Sistotremastraceae</taxon>
        <taxon>Sertulicium</taxon>
        <taxon>Sertulicium niveocremeum</taxon>
    </lineage>
</organism>
<sequence>MSGSDYDFGTSDDNSVVSQSDGELKAIKRTLTKAPGKTYLATGWQFPSVEKLLKKSTETDPGSRRPTPHLSPPRLQEQEVEESERENGKKPQGGCREESPPAQLEDIEKDFEELKAAWDAKRSRPKVTSESDPPGKPRNPRKRNIVFERLEEEEEEEPEQDFPPRKKKKTDKNKGKARATERPPVSPERRSQSRQVEELPGDEDVNMGGGFDWDFFRDPSPFADDIREPPAVGPSNAVITESTTSAPKKRTLPWSSGAPSSQKKTAFVAVAAGTAQKQSKASTQATDTQARAGPSNLAARQASHPSPPPQLIYPERPADPQHSPQYRSPGRMAKKKPSTGGPPRSAQPPSNQPARETNASQPPPAKVSERTNEAGDSEALFLPDPSEGPDRRSETAEGLSTEEAASVENLIDVVREEDEEILLDEDEEDDEEEEEEDEEEEEEEPQSIEVDDDDDDLIGALHLDHRAPKASQTQQTQHPSQSQSIFVDEDDEDLTSALRDLPLPSAIKRPSSSKIPTGMLPSPKAIAESSPFRRVTSSSRSNHLGHGAGKKRSISNALVFSPLQRKPLQTISPLQRQRQQIQRTPLRTQTQAQQQEAASRARQAQQRSVAQTLQFQPLPRSALHSIPPIMAASDDEEEEEEEEEEDQLADETVGGYQPSPPAKASISLSRSVQPVTTFIPEVGTRAYNKLFKGR</sequence>
<feature type="region of interest" description="Disordered" evidence="1">
    <location>
        <begin position="1"/>
        <end position="22"/>
    </location>
</feature>
<feature type="compositionally biased region" description="Low complexity" evidence="1">
    <location>
        <begin position="582"/>
        <end position="612"/>
    </location>
</feature>
<feature type="compositionally biased region" description="Polar residues" evidence="1">
    <location>
        <begin position="567"/>
        <end position="581"/>
    </location>
</feature>
<feature type="compositionally biased region" description="Basic and acidic residues" evidence="1">
    <location>
        <begin position="172"/>
        <end position="197"/>
    </location>
</feature>
<reference evidence="2 3" key="1">
    <citation type="journal article" date="2016" name="Mol. Biol. Evol.">
        <title>Comparative Genomics of Early-Diverging Mushroom-Forming Fungi Provides Insights into the Origins of Lignocellulose Decay Capabilities.</title>
        <authorList>
            <person name="Nagy L.G."/>
            <person name="Riley R."/>
            <person name="Tritt A."/>
            <person name="Adam C."/>
            <person name="Daum C."/>
            <person name="Floudas D."/>
            <person name="Sun H."/>
            <person name="Yadav J.S."/>
            <person name="Pangilinan J."/>
            <person name="Larsson K.H."/>
            <person name="Matsuura K."/>
            <person name="Barry K."/>
            <person name="Labutti K."/>
            <person name="Kuo R."/>
            <person name="Ohm R.A."/>
            <person name="Bhattacharya S.S."/>
            <person name="Shirouzu T."/>
            <person name="Yoshinaga Y."/>
            <person name="Martin F.M."/>
            <person name="Grigoriev I.V."/>
            <person name="Hibbett D.S."/>
        </authorList>
    </citation>
    <scope>NUCLEOTIDE SEQUENCE [LARGE SCALE GENOMIC DNA]</scope>
    <source>
        <strain evidence="2 3">HHB9708</strain>
    </source>
</reference>
<feature type="compositionally biased region" description="Acidic residues" evidence="1">
    <location>
        <begin position="415"/>
        <end position="457"/>
    </location>
</feature>
<evidence type="ECO:0000313" key="2">
    <source>
        <dbReference type="EMBL" id="KZS89836.1"/>
    </source>
</evidence>
<gene>
    <name evidence="2" type="ORF">SISNIDRAFT_488997</name>
</gene>
<name>A0A164QP81_9AGAM</name>
<feature type="region of interest" description="Disordered" evidence="1">
    <location>
        <begin position="34"/>
        <end position="670"/>
    </location>
</feature>
<keyword evidence="3" id="KW-1185">Reference proteome</keyword>
<dbReference type="AlphaFoldDB" id="A0A164QP81"/>
<dbReference type="Proteomes" id="UP000076722">
    <property type="component" value="Unassembled WGS sequence"/>
</dbReference>
<feature type="compositionally biased region" description="Acidic residues" evidence="1">
    <location>
        <begin position="150"/>
        <end position="160"/>
    </location>
</feature>